<dbReference type="RefSeq" id="XP_042622139.1">
    <property type="nucleotide sequence ID" value="XM_042766205.1"/>
</dbReference>
<dbReference type="OrthoDB" id="8446208at2759"/>
<organism evidence="2">
    <name type="scientific">Cyprinus carpio</name>
    <name type="common">Common carp</name>
    <dbReference type="NCBI Taxonomy" id="7962"/>
    <lineage>
        <taxon>Eukaryota</taxon>
        <taxon>Metazoa</taxon>
        <taxon>Chordata</taxon>
        <taxon>Craniata</taxon>
        <taxon>Vertebrata</taxon>
        <taxon>Euteleostomi</taxon>
        <taxon>Actinopterygii</taxon>
        <taxon>Neopterygii</taxon>
        <taxon>Teleostei</taxon>
        <taxon>Ostariophysi</taxon>
        <taxon>Cypriniformes</taxon>
        <taxon>Cyprinidae</taxon>
        <taxon>Cyprininae</taxon>
        <taxon>Cyprinus</taxon>
    </lineage>
</organism>
<accession>A0A9Q9YKY5</accession>
<dbReference type="KEGG" id="ccar:109061202"/>
<reference evidence="2" key="1">
    <citation type="submission" date="2025-08" db="UniProtKB">
        <authorList>
            <consortium name="RefSeq"/>
        </authorList>
    </citation>
    <scope>IDENTIFICATION</scope>
    <source>
        <tissue evidence="2">Muscle</tissue>
    </source>
</reference>
<evidence type="ECO:0000313" key="2">
    <source>
        <dbReference type="RefSeq" id="XP_042622139.1"/>
    </source>
</evidence>
<evidence type="ECO:0000256" key="1">
    <source>
        <dbReference type="SAM" id="SignalP"/>
    </source>
</evidence>
<feature type="signal peptide" evidence="1">
    <location>
        <begin position="1"/>
        <end position="20"/>
    </location>
</feature>
<protein>
    <submittedName>
        <fullName evidence="2">Uncharacterized protein LOC109061202</fullName>
    </submittedName>
</protein>
<dbReference type="GeneID" id="109061202"/>
<name>A0A9Q9YKY5_CYPCA</name>
<sequence length="493" mass="53849">MPWAKGILLFMMAVVMPSSSLRTDPDTFSEVGVAYGAVSKNTVRFGKLLIGGQGTVPNNVKTSALRSEESDGHQSNEDVWFPSVSAKLRHLGSSVQCSNDSMILRIPGPRTPHFLVDRGEESPMPLSEMPASCGFSLKRARRDVSLVAPYRGCHVRQQGGSYILPLIIMGAPVQVSCPVSPLLPTVSCFSFGMIVTLGIRADYVKVKVDGSWQPLLLTCSQCSFTLETGAAGSLVVTAPFTGSCWETTDTARRLPLLYGDREVTLSCPLTQPTVAPTIAPTTPAVRDPTDMQQMFDPSRFGRPWCYPYPGVPATLPPTVPPTTTTTAPFQYPFQQPMFPPKYPMPIFDPFYSKGDPAAPPAPQPQYPWYPNFPPYMSGFQSPVEVTTPATTTTAPYQPEHQYPGYPMYPPFYGQPIKSFVSPTVKYSMPSILRLQSLVPAARDQCLLLHCYPRSTGLVDNTWAGVDSEVVLLLTLEQMTSIVVGYKPNKAVSS</sequence>
<dbReference type="Proteomes" id="UP001155660">
    <property type="component" value="Chromosome A11"/>
</dbReference>
<dbReference type="AlphaFoldDB" id="A0A9Q9YKY5"/>
<proteinExistence type="predicted"/>
<feature type="chain" id="PRO_5040389074" evidence="1">
    <location>
        <begin position="21"/>
        <end position="493"/>
    </location>
</feature>
<keyword evidence="1" id="KW-0732">Signal</keyword>
<gene>
    <name evidence="2" type="primary">LOC109061202</name>
</gene>